<dbReference type="SUPFAM" id="SSF53474">
    <property type="entry name" value="alpha/beta-Hydrolases"/>
    <property type="match status" value="1"/>
</dbReference>
<organism evidence="2 3">
    <name type="scientific">Niastella populi</name>
    <dbReference type="NCBI Taxonomy" id="550983"/>
    <lineage>
        <taxon>Bacteria</taxon>
        <taxon>Pseudomonadati</taxon>
        <taxon>Bacteroidota</taxon>
        <taxon>Chitinophagia</taxon>
        <taxon>Chitinophagales</taxon>
        <taxon>Chitinophagaceae</taxon>
        <taxon>Niastella</taxon>
    </lineage>
</organism>
<dbReference type="STRING" id="550983.A4R26_22020"/>
<dbReference type="RefSeq" id="WP_081164752.1">
    <property type="nucleotide sequence ID" value="NZ_LWBP01000186.1"/>
</dbReference>
<dbReference type="InterPro" id="IPR000801">
    <property type="entry name" value="Esterase-like"/>
</dbReference>
<proteinExistence type="predicted"/>
<dbReference type="Proteomes" id="UP000192276">
    <property type="component" value="Unassembled WGS sequence"/>
</dbReference>
<sequence length="273" mass="30822">MNKTRLLLLFAALMTGAVSTSFCATVDTVLTFSPSMKKNIKAVVIKPDSYAAGKELPVVYLLHGYSDNYSGWVTKAPNVVKLADVYNVIIVCPDGNFSSWYFDSPVDTTWKYETYIVKELVPWVDDHFKTIKNRKGRGITGLSMGGHGALFLSFRHQDVFGVAGSMSGGVDIRPFPLNWDLSKRLGKYAEHPERWNANTVINCVHLLTPGSLSLIIDCGSEDFFYKVNCSLHEKLLFNNIPHDFISRPGKHNWEYWANAVNYQLLFMSRFFSL</sequence>
<dbReference type="GO" id="GO:0016747">
    <property type="term" value="F:acyltransferase activity, transferring groups other than amino-acyl groups"/>
    <property type="evidence" value="ECO:0007669"/>
    <property type="project" value="TreeGrafter"/>
</dbReference>
<feature type="chain" id="PRO_5012415735" evidence="1">
    <location>
        <begin position="25"/>
        <end position="273"/>
    </location>
</feature>
<evidence type="ECO:0000313" key="3">
    <source>
        <dbReference type="Proteomes" id="UP000192276"/>
    </source>
</evidence>
<dbReference type="InterPro" id="IPR029058">
    <property type="entry name" value="AB_hydrolase_fold"/>
</dbReference>
<evidence type="ECO:0000256" key="1">
    <source>
        <dbReference type="SAM" id="SignalP"/>
    </source>
</evidence>
<dbReference type="OrthoDB" id="9803578at2"/>
<dbReference type="Pfam" id="PF00756">
    <property type="entry name" value="Esterase"/>
    <property type="match status" value="1"/>
</dbReference>
<gene>
    <name evidence="2" type="ORF">A4R26_22020</name>
</gene>
<protein>
    <submittedName>
        <fullName evidence="2">XynC protein</fullName>
    </submittedName>
</protein>
<reference evidence="3" key="1">
    <citation type="submission" date="2016-04" db="EMBL/GenBank/DDBJ databases">
        <authorList>
            <person name="Chen L."/>
            <person name="Zhuang W."/>
            <person name="Wang G."/>
        </authorList>
    </citation>
    <scope>NUCLEOTIDE SEQUENCE [LARGE SCALE GENOMIC DNA]</scope>
    <source>
        <strain evidence="3">208</strain>
    </source>
</reference>
<evidence type="ECO:0000313" key="2">
    <source>
        <dbReference type="EMBL" id="OQP58862.1"/>
    </source>
</evidence>
<dbReference type="PANTHER" id="PTHR48098:SF1">
    <property type="entry name" value="DIACYLGLYCEROL ACYLTRANSFERASE_MYCOLYLTRANSFERASE AG85A"/>
    <property type="match status" value="1"/>
</dbReference>
<dbReference type="Gene3D" id="3.40.50.1820">
    <property type="entry name" value="alpha/beta hydrolase"/>
    <property type="match status" value="1"/>
</dbReference>
<feature type="signal peptide" evidence="1">
    <location>
        <begin position="1"/>
        <end position="24"/>
    </location>
</feature>
<keyword evidence="3" id="KW-1185">Reference proteome</keyword>
<dbReference type="InterPro" id="IPR050583">
    <property type="entry name" value="Mycobacterial_A85_antigen"/>
</dbReference>
<dbReference type="AlphaFoldDB" id="A0A1V9FKJ3"/>
<dbReference type="PANTHER" id="PTHR48098">
    <property type="entry name" value="ENTEROCHELIN ESTERASE-RELATED"/>
    <property type="match status" value="1"/>
</dbReference>
<keyword evidence="1" id="KW-0732">Signal</keyword>
<dbReference type="EMBL" id="LWBP01000186">
    <property type="protein sequence ID" value="OQP58862.1"/>
    <property type="molecule type" value="Genomic_DNA"/>
</dbReference>
<name>A0A1V9FKJ3_9BACT</name>
<accession>A0A1V9FKJ3</accession>
<comment type="caution">
    <text evidence="2">The sequence shown here is derived from an EMBL/GenBank/DDBJ whole genome shotgun (WGS) entry which is preliminary data.</text>
</comment>